<dbReference type="InterPro" id="IPR025132">
    <property type="entry name" value="DUF4058"/>
</dbReference>
<sequence length="262" mass="29425">MPSPFPGMNPYLEHPDLWSEVHNRLVVALADSLAVPLRPRYYVAIEKRTYFSTPEESILVGIPDVSILSKTASSPQVSQLEATATLPFQKPLRVTVPMMEEVRESYLEIRELKTGAVITTIEVLSPKNKRAGDGREAYLRKRYQVLASYTHLVEIDLLRAGTPMPLVGLDTKTDYRILVSRSTERPVAQLYAFNLQQPIPVFPLPLHPGDTEPQVDLKLLLDGVYNRAGFDLRIDYSQPPQPPLSEAEQAWANTLLAPLLNQ</sequence>
<reference evidence="1" key="1">
    <citation type="submission" date="2020-05" db="EMBL/GenBank/DDBJ databases">
        <authorList>
            <person name="Zhu T."/>
            <person name="Keshari N."/>
            <person name="Lu X."/>
        </authorList>
    </citation>
    <scope>NUCLEOTIDE SEQUENCE</scope>
    <source>
        <strain evidence="1">NK1-12</strain>
    </source>
</reference>
<accession>A0AA96WV15</accession>
<dbReference type="AlphaFoldDB" id="A0AA96WV15"/>
<name>A0AA96WV15_9CYAN</name>
<protein>
    <submittedName>
        <fullName evidence="1">DUF4058 family protein</fullName>
    </submittedName>
</protein>
<evidence type="ECO:0000313" key="1">
    <source>
        <dbReference type="EMBL" id="WNZ23997.1"/>
    </source>
</evidence>
<dbReference type="Pfam" id="PF13267">
    <property type="entry name" value="DUF4058"/>
    <property type="match status" value="1"/>
</dbReference>
<organism evidence="1">
    <name type="scientific">Leptolyngbya sp. NK1-12</name>
    <dbReference type="NCBI Taxonomy" id="2547451"/>
    <lineage>
        <taxon>Bacteria</taxon>
        <taxon>Bacillati</taxon>
        <taxon>Cyanobacteriota</taxon>
        <taxon>Cyanophyceae</taxon>
        <taxon>Leptolyngbyales</taxon>
        <taxon>Leptolyngbyaceae</taxon>
        <taxon>Leptolyngbya group</taxon>
        <taxon>Leptolyngbya</taxon>
    </lineage>
</organism>
<gene>
    <name evidence="1" type="ORF">HJG54_14785</name>
</gene>
<dbReference type="EMBL" id="CP053586">
    <property type="protein sequence ID" value="WNZ23997.1"/>
    <property type="molecule type" value="Genomic_DNA"/>
</dbReference>
<dbReference type="RefSeq" id="WP_316429546.1">
    <property type="nucleotide sequence ID" value="NZ_CP053586.1"/>
</dbReference>
<proteinExistence type="predicted"/>